<evidence type="ECO:0000256" key="8">
    <source>
        <dbReference type="ARBA" id="ARBA00022840"/>
    </source>
</evidence>
<keyword evidence="9 14" id="KW-0133">Cell shape</keyword>
<dbReference type="InterPro" id="IPR050061">
    <property type="entry name" value="MurCDEF_pg_biosynth"/>
</dbReference>
<evidence type="ECO:0000313" key="19">
    <source>
        <dbReference type="EMBL" id="MBM0107501.1"/>
    </source>
</evidence>
<dbReference type="EC" id="6.3.2.8" evidence="3 14"/>
<evidence type="ECO:0000313" key="20">
    <source>
        <dbReference type="Proteomes" id="UP000661077"/>
    </source>
</evidence>
<keyword evidence="4 14" id="KW-0963">Cytoplasm</keyword>
<comment type="subcellular location">
    <subcellularLocation>
        <location evidence="1 14">Cytoplasm</location>
    </subcellularLocation>
</comment>
<dbReference type="NCBIfam" id="TIGR01082">
    <property type="entry name" value="murC"/>
    <property type="match status" value="1"/>
</dbReference>
<evidence type="ECO:0000256" key="6">
    <source>
        <dbReference type="ARBA" id="ARBA00022618"/>
    </source>
</evidence>
<dbReference type="Gene3D" id="3.40.1190.10">
    <property type="entry name" value="Mur-like, catalytic domain"/>
    <property type="match status" value="1"/>
</dbReference>
<comment type="similarity">
    <text evidence="14">Belongs to the MurCDEF family.</text>
</comment>
<keyword evidence="6 14" id="KW-0132">Cell division</keyword>
<dbReference type="PANTHER" id="PTHR43445">
    <property type="entry name" value="UDP-N-ACETYLMURAMATE--L-ALANINE LIGASE-RELATED"/>
    <property type="match status" value="1"/>
</dbReference>
<keyword evidence="15" id="KW-1133">Transmembrane helix</keyword>
<evidence type="ECO:0000256" key="3">
    <source>
        <dbReference type="ARBA" id="ARBA00012211"/>
    </source>
</evidence>
<keyword evidence="7 14" id="KW-0547">Nucleotide-binding</keyword>
<keyword evidence="15" id="KW-0472">Membrane</keyword>
<gene>
    <name evidence="14 19" type="primary">murC</name>
    <name evidence="19" type="ORF">JM946_22395</name>
</gene>
<feature type="domain" description="Mur ligase central" evidence="18">
    <location>
        <begin position="113"/>
        <end position="294"/>
    </location>
</feature>
<dbReference type="InterPro" id="IPR036615">
    <property type="entry name" value="Mur_ligase_C_dom_sf"/>
</dbReference>
<accession>A0ABS1X2P6</accession>
<comment type="pathway">
    <text evidence="2 14">Cell wall biogenesis; peptidoglycan biosynthesis.</text>
</comment>
<dbReference type="InterPro" id="IPR036565">
    <property type="entry name" value="Mur-like_cat_sf"/>
</dbReference>
<evidence type="ECO:0000256" key="13">
    <source>
        <dbReference type="ARBA" id="ARBA00047833"/>
    </source>
</evidence>
<dbReference type="SUPFAM" id="SSF53623">
    <property type="entry name" value="MurD-like peptide ligases, catalytic domain"/>
    <property type="match status" value="1"/>
</dbReference>
<evidence type="ECO:0000259" key="18">
    <source>
        <dbReference type="Pfam" id="PF08245"/>
    </source>
</evidence>
<dbReference type="Gene3D" id="3.90.190.20">
    <property type="entry name" value="Mur ligase, C-terminal domain"/>
    <property type="match status" value="1"/>
</dbReference>
<keyword evidence="8 14" id="KW-0067">ATP-binding</keyword>
<evidence type="ECO:0000259" key="16">
    <source>
        <dbReference type="Pfam" id="PF01225"/>
    </source>
</evidence>
<keyword evidence="11 14" id="KW-0131">Cell cycle</keyword>
<feature type="binding site" evidence="14">
    <location>
        <begin position="115"/>
        <end position="121"/>
    </location>
    <ligand>
        <name>ATP</name>
        <dbReference type="ChEBI" id="CHEBI:30616"/>
    </ligand>
</feature>
<dbReference type="RefSeq" id="WP_203169607.1">
    <property type="nucleotide sequence ID" value="NZ_JAEVLS010000005.1"/>
</dbReference>
<comment type="caution">
    <text evidence="19">The sequence shown here is derived from an EMBL/GenBank/DDBJ whole genome shotgun (WGS) entry which is preliminary data.</text>
</comment>
<evidence type="ECO:0000259" key="17">
    <source>
        <dbReference type="Pfam" id="PF02875"/>
    </source>
</evidence>
<evidence type="ECO:0000256" key="7">
    <source>
        <dbReference type="ARBA" id="ARBA00022741"/>
    </source>
</evidence>
<dbReference type="Proteomes" id="UP000661077">
    <property type="component" value="Unassembled WGS sequence"/>
</dbReference>
<dbReference type="InterPro" id="IPR004101">
    <property type="entry name" value="Mur_ligase_C"/>
</dbReference>
<keyword evidence="20" id="KW-1185">Reference proteome</keyword>
<feature type="domain" description="Mur ligase N-terminal catalytic" evidence="16">
    <location>
        <begin position="11"/>
        <end position="109"/>
    </location>
</feature>
<evidence type="ECO:0000256" key="5">
    <source>
        <dbReference type="ARBA" id="ARBA00022598"/>
    </source>
</evidence>
<dbReference type="SUPFAM" id="SSF53244">
    <property type="entry name" value="MurD-like peptide ligases, peptide-binding domain"/>
    <property type="match status" value="1"/>
</dbReference>
<evidence type="ECO:0000256" key="1">
    <source>
        <dbReference type="ARBA" id="ARBA00004496"/>
    </source>
</evidence>
<dbReference type="HAMAP" id="MF_00046">
    <property type="entry name" value="MurC"/>
    <property type="match status" value="1"/>
</dbReference>
<dbReference type="Pfam" id="PF02875">
    <property type="entry name" value="Mur_ligase_C"/>
    <property type="match status" value="1"/>
</dbReference>
<comment type="function">
    <text evidence="14">Cell wall formation.</text>
</comment>
<name>A0ABS1X2P6_9GAMM</name>
<evidence type="ECO:0000256" key="12">
    <source>
        <dbReference type="ARBA" id="ARBA00023316"/>
    </source>
</evidence>
<evidence type="ECO:0000256" key="2">
    <source>
        <dbReference type="ARBA" id="ARBA00004752"/>
    </source>
</evidence>
<dbReference type="EMBL" id="JAEVLS010000005">
    <property type="protein sequence ID" value="MBM0107501.1"/>
    <property type="molecule type" value="Genomic_DNA"/>
</dbReference>
<dbReference type="GO" id="GO:0008763">
    <property type="term" value="F:UDP-N-acetylmuramate-L-alanine ligase activity"/>
    <property type="evidence" value="ECO:0007669"/>
    <property type="project" value="UniProtKB-EC"/>
</dbReference>
<keyword evidence="15" id="KW-0812">Transmembrane</keyword>
<proteinExistence type="inferred from homology"/>
<keyword evidence="10 14" id="KW-0573">Peptidoglycan synthesis</keyword>
<evidence type="ECO:0000256" key="4">
    <source>
        <dbReference type="ARBA" id="ARBA00022490"/>
    </source>
</evidence>
<comment type="catalytic activity">
    <reaction evidence="13 14">
        <text>UDP-N-acetyl-alpha-D-muramate + L-alanine + ATP = UDP-N-acetyl-alpha-D-muramoyl-L-alanine + ADP + phosphate + H(+)</text>
        <dbReference type="Rhea" id="RHEA:23372"/>
        <dbReference type="ChEBI" id="CHEBI:15378"/>
        <dbReference type="ChEBI" id="CHEBI:30616"/>
        <dbReference type="ChEBI" id="CHEBI:43474"/>
        <dbReference type="ChEBI" id="CHEBI:57972"/>
        <dbReference type="ChEBI" id="CHEBI:70757"/>
        <dbReference type="ChEBI" id="CHEBI:83898"/>
        <dbReference type="ChEBI" id="CHEBI:456216"/>
        <dbReference type="EC" id="6.3.2.8"/>
    </reaction>
</comment>
<evidence type="ECO:0000256" key="11">
    <source>
        <dbReference type="ARBA" id="ARBA00023306"/>
    </source>
</evidence>
<keyword evidence="5 14" id="KW-0436">Ligase</keyword>
<dbReference type="InterPro" id="IPR005758">
    <property type="entry name" value="UDP-N-AcMur_Ala_ligase_MurC"/>
</dbReference>
<dbReference type="InterPro" id="IPR000713">
    <property type="entry name" value="Mur_ligase_N"/>
</dbReference>
<dbReference type="SUPFAM" id="SSF51984">
    <property type="entry name" value="MurCD N-terminal domain"/>
    <property type="match status" value="1"/>
</dbReference>
<evidence type="ECO:0000256" key="10">
    <source>
        <dbReference type="ARBA" id="ARBA00022984"/>
    </source>
</evidence>
<dbReference type="InterPro" id="IPR013221">
    <property type="entry name" value="Mur_ligase_cen"/>
</dbReference>
<feature type="transmembrane region" description="Helical" evidence="15">
    <location>
        <begin position="12"/>
        <end position="33"/>
    </location>
</feature>
<evidence type="ECO:0000256" key="15">
    <source>
        <dbReference type="SAM" id="Phobius"/>
    </source>
</evidence>
<dbReference type="PANTHER" id="PTHR43445:SF3">
    <property type="entry name" value="UDP-N-ACETYLMURAMATE--L-ALANINE LIGASE"/>
    <property type="match status" value="1"/>
</dbReference>
<protein>
    <recommendedName>
        <fullName evidence="3 14">UDP-N-acetylmuramate--L-alanine ligase</fullName>
        <ecNumber evidence="3 14">6.3.2.8</ecNumber>
    </recommendedName>
    <alternativeName>
        <fullName evidence="14">UDP-N-acetylmuramoyl-L-alanine synthetase</fullName>
    </alternativeName>
</protein>
<dbReference type="Pfam" id="PF08245">
    <property type="entry name" value="Mur_ligase_M"/>
    <property type="match status" value="1"/>
</dbReference>
<sequence>MKDRMRRIHCIHFVGIGGSGMGGIAEVLLNLGYHVQGSDLKPNAVTQRLTKLGAQVMIGHAAENVGKADVLVVSTAVQADNPEVVEAKSRRLPIVQRAVMLGELMRFRYAVAVAGTHGKTTTTSMVASILAEGGLDPTFVIGGRLKSADSNARLGTGKYLVAEADESDASFMHLQPMIAIVTNVDNDHLGTHEGDFERLKQSFIDFLHNLPFYGLAVVCADDPIAKSLLPRINRPFVTYGIDSSDADVRAVNIVRQGVQTCFEVHRAGARPLQVKLNLPGTHNVLNSLAAIAVAKELDVSDTAIQRALGSFHGVDRRLQQYGDVQTSAGKVTIIDDYGHHPTELAATLEAIRQGWPNRRILLAFQPHRYSRTRDLLDDFARVLSANADALIVTEVYAAGEAPIAGADGKAICRAVRSHGRVEPVFVEKIDELPRALIQIARDGDVIVTMGAGSIGGLAPELASALTTLSAERRQP</sequence>
<dbReference type="Pfam" id="PF01225">
    <property type="entry name" value="Mur_ligase"/>
    <property type="match status" value="1"/>
</dbReference>
<feature type="domain" description="Mur ligase C-terminal" evidence="17">
    <location>
        <begin position="317"/>
        <end position="452"/>
    </location>
</feature>
<reference evidence="19 20" key="1">
    <citation type="journal article" date="2021" name="Int. J. Syst. Evol. Microbiol.">
        <title>Steroidobacter gossypii sp. nov., isolated from soil of cotton cropping field.</title>
        <authorList>
            <person name="Huang R."/>
            <person name="Yang S."/>
            <person name="Zhen C."/>
            <person name="Liu W."/>
        </authorList>
    </citation>
    <scope>NUCLEOTIDE SEQUENCE [LARGE SCALE GENOMIC DNA]</scope>
    <source>
        <strain evidence="19 20">S1-65</strain>
    </source>
</reference>
<evidence type="ECO:0000256" key="14">
    <source>
        <dbReference type="HAMAP-Rule" id="MF_00046"/>
    </source>
</evidence>
<evidence type="ECO:0000256" key="9">
    <source>
        <dbReference type="ARBA" id="ARBA00022960"/>
    </source>
</evidence>
<keyword evidence="12 14" id="KW-0961">Cell wall biogenesis/degradation</keyword>
<organism evidence="19 20">
    <name type="scientific">Steroidobacter gossypii</name>
    <dbReference type="NCBI Taxonomy" id="2805490"/>
    <lineage>
        <taxon>Bacteria</taxon>
        <taxon>Pseudomonadati</taxon>
        <taxon>Pseudomonadota</taxon>
        <taxon>Gammaproteobacteria</taxon>
        <taxon>Steroidobacterales</taxon>
        <taxon>Steroidobacteraceae</taxon>
        <taxon>Steroidobacter</taxon>
    </lineage>
</organism>
<dbReference type="Gene3D" id="3.40.50.720">
    <property type="entry name" value="NAD(P)-binding Rossmann-like Domain"/>
    <property type="match status" value="1"/>
</dbReference>